<dbReference type="Proteomes" id="UP000317650">
    <property type="component" value="Chromosome 3"/>
</dbReference>
<keyword evidence="7 22" id="KW-0808">Transferase</keyword>
<evidence type="ECO:0000256" key="17">
    <source>
        <dbReference type="ARBA" id="ARBA00023163"/>
    </source>
</evidence>
<dbReference type="GO" id="GO:0032580">
    <property type="term" value="C:Golgi cisterna membrane"/>
    <property type="evidence" value="ECO:0007669"/>
    <property type="project" value="UniProtKB-SubCell"/>
</dbReference>
<keyword evidence="10" id="KW-0735">Signal-anchor</keyword>
<dbReference type="Gene3D" id="3.40.50.11660">
    <property type="entry name" value="Glycosyl transferase family 10, C-terminal domain"/>
    <property type="match status" value="1"/>
</dbReference>
<evidence type="ECO:0000256" key="22">
    <source>
        <dbReference type="RuleBase" id="RU003832"/>
    </source>
</evidence>
<keyword evidence="19" id="KW-0539">Nucleus</keyword>
<evidence type="ECO:0000256" key="14">
    <source>
        <dbReference type="ARBA" id="ARBA00023034"/>
    </source>
</evidence>
<evidence type="ECO:0000256" key="6">
    <source>
        <dbReference type="ARBA" id="ARBA00022676"/>
    </source>
</evidence>
<comment type="similarity">
    <text evidence="23">Belongs to the HSF family.</text>
</comment>
<feature type="compositionally biased region" description="Low complexity" evidence="24">
    <location>
        <begin position="723"/>
        <end position="740"/>
    </location>
</feature>
<evidence type="ECO:0000256" key="2">
    <source>
        <dbReference type="ARBA" id="ARBA00004447"/>
    </source>
</evidence>
<evidence type="ECO:0000256" key="23">
    <source>
        <dbReference type="RuleBase" id="RU004020"/>
    </source>
</evidence>
<evidence type="ECO:0000256" key="10">
    <source>
        <dbReference type="ARBA" id="ARBA00022968"/>
    </source>
</evidence>
<dbReference type="InterPro" id="IPR038577">
    <property type="entry name" value="GT10-like_C_sf"/>
</dbReference>
<feature type="compositionally biased region" description="Basic and acidic residues" evidence="24">
    <location>
        <begin position="510"/>
        <end position="529"/>
    </location>
</feature>
<dbReference type="InterPro" id="IPR043452">
    <property type="entry name" value="BZIP46-like"/>
</dbReference>
<keyword evidence="20" id="KW-0961">Cell wall biogenesis/degradation</keyword>
<dbReference type="PROSITE" id="PS50217">
    <property type="entry name" value="BZIP"/>
    <property type="match status" value="1"/>
</dbReference>
<dbReference type="GO" id="GO:0045893">
    <property type="term" value="P:positive regulation of DNA-templated transcription"/>
    <property type="evidence" value="ECO:0007669"/>
    <property type="project" value="InterPro"/>
</dbReference>
<keyword evidence="8" id="KW-0938">Abscisic acid signaling pathway</keyword>
<dbReference type="EC" id="2.4.1.-" evidence="22"/>
<feature type="domain" description="BZIP" evidence="25">
    <location>
        <begin position="323"/>
        <end position="368"/>
    </location>
</feature>
<evidence type="ECO:0000256" key="19">
    <source>
        <dbReference type="ARBA" id="ARBA00023242"/>
    </source>
</evidence>
<evidence type="ECO:0000259" key="25">
    <source>
        <dbReference type="PROSITE" id="PS50217"/>
    </source>
</evidence>
<comment type="subunit">
    <text evidence="4">Homotrimer.</text>
</comment>
<keyword evidence="18" id="KW-0325">Glycoprotein</keyword>
<evidence type="ECO:0000256" key="20">
    <source>
        <dbReference type="ARBA" id="ARBA00023316"/>
    </source>
</evidence>
<comment type="caution">
    <text evidence="26">The sequence shown here is derived from an EMBL/GenBank/DDBJ whole genome shotgun (WGS) entry which is preliminary data.</text>
</comment>
<dbReference type="SMART" id="SM00415">
    <property type="entry name" value="HSF"/>
    <property type="match status" value="1"/>
</dbReference>
<keyword evidence="9 22" id="KW-0812">Transmembrane</keyword>
<dbReference type="InterPro" id="IPR046347">
    <property type="entry name" value="bZIP_sf"/>
</dbReference>
<evidence type="ECO:0000256" key="12">
    <source>
        <dbReference type="ARBA" id="ARBA00023015"/>
    </source>
</evidence>
<dbReference type="CDD" id="cd14707">
    <property type="entry name" value="bZIP_plant_BZIP46"/>
    <property type="match status" value="1"/>
</dbReference>
<reference evidence="26 27" key="1">
    <citation type="journal article" date="2019" name="Nat. Plants">
        <title>Genome sequencing of Musa balbisiana reveals subgenome evolution and function divergence in polyploid bananas.</title>
        <authorList>
            <person name="Yao X."/>
        </authorList>
    </citation>
    <scope>NUCLEOTIDE SEQUENCE [LARGE SCALE GENOMIC DNA]</scope>
    <source>
        <strain evidence="27">cv. DH-PKW</strain>
        <tissue evidence="26">Leaves</tissue>
    </source>
</reference>
<organism evidence="26 27">
    <name type="scientific">Musa balbisiana</name>
    <name type="common">Banana</name>
    <dbReference type="NCBI Taxonomy" id="52838"/>
    <lineage>
        <taxon>Eukaryota</taxon>
        <taxon>Viridiplantae</taxon>
        <taxon>Streptophyta</taxon>
        <taxon>Embryophyta</taxon>
        <taxon>Tracheophyta</taxon>
        <taxon>Spermatophyta</taxon>
        <taxon>Magnoliopsida</taxon>
        <taxon>Liliopsida</taxon>
        <taxon>Zingiberales</taxon>
        <taxon>Musaceae</taxon>
        <taxon>Musa</taxon>
    </lineage>
</organism>
<dbReference type="PANTHER" id="PTHR22952">
    <property type="entry name" value="CAMP-RESPONSE ELEMENT BINDING PROTEIN-RELATED"/>
    <property type="match status" value="1"/>
</dbReference>
<comment type="similarity">
    <text evidence="3 22">Belongs to the glycosyltransferase 10 family.</text>
</comment>
<dbReference type="Pfam" id="PF00447">
    <property type="entry name" value="HSF_DNA-bind"/>
    <property type="match status" value="1"/>
</dbReference>
<dbReference type="Gene3D" id="1.10.10.10">
    <property type="entry name" value="Winged helix-like DNA-binding domain superfamily/Winged helix DNA-binding domain"/>
    <property type="match status" value="1"/>
</dbReference>
<dbReference type="Gene3D" id="1.20.5.170">
    <property type="match status" value="1"/>
</dbReference>
<feature type="region of interest" description="Disordered" evidence="24">
    <location>
        <begin position="502"/>
        <end position="557"/>
    </location>
</feature>
<dbReference type="GO" id="GO:0003700">
    <property type="term" value="F:DNA-binding transcription factor activity"/>
    <property type="evidence" value="ECO:0007669"/>
    <property type="project" value="InterPro"/>
</dbReference>
<evidence type="ECO:0000256" key="3">
    <source>
        <dbReference type="ARBA" id="ARBA00008919"/>
    </source>
</evidence>
<dbReference type="UniPathway" id="UPA00378"/>
<keyword evidence="27" id="KW-1185">Reference proteome</keyword>
<dbReference type="FunFam" id="3.40.50.11660:FF:000005">
    <property type="entry name" value="Glycoprotein 3-alpha-L-fucosyltransferase A"/>
    <property type="match status" value="1"/>
</dbReference>
<evidence type="ECO:0000256" key="13">
    <source>
        <dbReference type="ARBA" id="ARBA00023016"/>
    </source>
</evidence>
<dbReference type="SUPFAM" id="SSF57959">
    <property type="entry name" value="Leucine zipper domain"/>
    <property type="match status" value="1"/>
</dbReference>
<evidence type="ECO:0000256" key="16">
    <source>
        <dbReference type="ARBA" id="ARBA00023136"/>
    </source>
</evidence>
<keyword evidence="14 22" id="KW-0333">Golgi apparatus</keyword>
<dbReference type="STRING" id="52838.A0A4S8J853"/>
<feature type="region of interest" description="Disordered" evidence="24">
    <location>
        <begin position="1"/>
        <end position="24"/>
    </location>
</feature>
<dbReference type="InterPro" id="IPR055270">
    <property type="entry name" value="Glyco_tran_10_C"/>
</dbReference>
<dbReference type="FunFam" id="1.10.10.10:FF:000037">
    <property type="entry name" value="Heat stress transcription factor B-4"/>
    <property type="match status" value="1"/>
</dbReference>
<feature type="compositionally biased region" description="Low complexity" evidence="24">
    <location>
        <begin position="533"/>
        <end position="548"/>
    </location>
</feature>
<proteinExistence type="inferred from homology"/>
<accession>A0A4S8J853</accession>
<dbReference type="GO" id="GO:0043565">
    <property type="term" value="F:sequence-specific DNA binding"/>
    <property type="evidence" value="ECO:0007669"/>
    <property type="project" value="InterPro"/>
</dbReference>
<dbReference type="Pfam" id="PF00170">
    <property type="entry name" value="bZIP_1"/>
    <property type="match status" value="1"/>
</dbReference>
<dbReference type="AlphaFoldDB" id="A0A4S8J853"/>
<dbReference type="PANTHER" id="PTHR22952:SF446">
    <property type="entry name" value="ABSCISIC ACID-INSENSITIVE 5-LIKE PROTEIN 5-RELATED"/>
    <property type="match status" value="1"/>
</dbReference>
<keyword evidence="12" id="KW-0805">Transcription regulation</keyword>
<feature type="region of interest" description="Disordered" evidence="24">
    <location>
        <begin position="717"/>
        <end position="740"/>
    </location>
</feature>
<dbReference type="GO" id="GO:0009738">
    <property type="term" value="P:abscisic acid-activated signaling pathway"/>
    <property type="evidence" value="ECO:0007669"/>
    <property type="project" value="UniProtKB-KW"/>
</dbReference>
<dbReference type="InterPro" id="IPR004827">
    <property type="entry name" value="bZIP"/>
</dbReference>
<keyword evidence="6 22" id="KW-0328">Glycosyltransferase</keyword>
<dbReference type="PRINTS" id="PR00056">
    <property type="entry name" value="HSFDOMAIN"/>
</dbReference>
<keyword evidence="5" id="KW-0597">Phosphoprotein</keyword>
<name>A0A4S8J853_MUSBA</name>
<dbReference type="EMBL" id="PYDT01000006">
    <property type="protein sequence ID" value="THU57760.1"/>
    <property type="molecule type" value="Genomic_DNA"/>
</dbReference>
<dbReference type="Pfam" id="PF00852">
    <property type="entry name" value="Glyco_transf_10"/>
    <property type="match status" value="1"/>
</dbReference>
<feature type="compositionally biased region" description="Gly residues" evidence="24">
    <location>
        <begin position="1"/>
        <end position="23"/>
    </location>
</feature>
<evidence type="ECO:0000256" key="8">
    <source>
        <dbReference type="ARBA" id="ARBA00022682"/>
    </source>
</evidence>
<gene>
    <name evidence="26" type="ORF">C4D60_Mb03t06900</name>
</gene>
<evidence type="ECO:0000313" key="26">
    <source>
        <dbReference type="EMBL" id="THU57760.1"/>
    </source>
</evidence>
<keyword evidence="17" id="KW-0804">Transcription</keyword>
<dbReference type="SMART" id="SM00338">
    <property type="entry name" value="BRLZ"/>
    <property type="match status" value="1"/>
</dbReference>
<evidence type="ECO:0000256" key="5">
    <source>
        <dbReference type="ARBA" id="ARBA00022553"/>
    </source>
</evidence>
<evidence type="ECO:0000256" key="4">
    <source>
        <dbReference type="ARBA" id="ARBA00011233"/>
    </source>
</evidence>
<evidence type="ECO:0000256" key="18">
    <source>
        <dbReference type="ARBA" id="ARBA00023180"/>
    </source>
</evidence>
<dbReference type="PROSITE" id="PS00036">
    <property type="entry name" value="BZIP_BASIC"/>
    <property type="match status" value="1"/>
</dbReference>
<comment type="pathway">
    <text evidence="21">Protein modification.</text>
</comment>
<sequence>MMGRGRGGKGGGGSGTDGNGGGLARQPSIYSLTFDEFQSTLVTGNDFGSMNMDELLRNIWSTEESQAMAAAAPAPVLDGAFAGLQRQGSLTLPRTLSQKTVDQVWRDLICPAQQGMPPAAGVSHQHRQPTLGEMTLEEFLVRAGAVRDELAPPQTCAGNSGNNSSSKNNNNAISNVLFHDLPVANNVAQLALGFPQAGRSDRDVVASNPFTDTSASNLAVMVATGPSPYVAPMPPGDGFVGMGNPRAGGLVGIGDVGINNRLMPGAVGFGAAGGAGAVGTPVNHLPSDAPRKHGADLSSVSPVPYVVNGGLRGKKSSAVDNFLERRQRRMIKNRESAARSRDRKQAYTMKLEAEVAKLQEVNQELNKKQVGVIKAELMEMQKDQGLRILDWYSCSFDTLVIKSERGMGYRRRGGGGGGGPPPFLVKTYEMVEESGTDEMISWGKEGESFVVWKPAEFARDLLPLHFKHNNFSSFVRQLNTYVVAERWEFTNDNFRRGEQKLLRNIHRRKPASEPRPSADDKSSSRHDIRLPPSSTSNSWDRHSSSSASSPPPLPLKQPLELANENEKLRKDHYILNTELDRAKCRFHELLLILSKYVDVSQLDLGLPMRPAAAEAAEIGKKEGVEEENLAEQGGGIKVFGVLLKGFQGEEREKSTGTKRLRRWVRPWRTAHEDELCNAMNANLDTSATGQQQGLQLSSGACLMETVVPNKQLHRQEKLGVKKTSTPTATAAAGATPLPQASKETMAKESGHQTMVAASNQQQQRRRWPSLMPLLAALDWSSCPMDCKFGFGNDKVPDAAFGLPQNPAVAGILRRGYKVVMTTSLSSDVPVGYFSWAEYDIMTPMQPKTEEALAAAFISNCGARNFRLQALTMLEESGIKIDSYGSCHRNRDGNVDKVETLKRYKFSLAFENSNEEDYVTEKFFQSLVAGTVPVVIGAPNIQDFAPSPDSILHIKEISDIDSVAKSIRYLATNSDAYNHALRWKHEGPSDSFKALVDMAAVHSSCRLCIHLATRIQEIEEKSAVFQNRSCSCTSNMGTVYHLFVRERGRFKMESIYLRSGKLTLKALESAILAKFRSLNHTPIWKKERPTILRGGNDLKIHRIYPVGITQREALYTFRFNNDSELEKHVKSNPCAKLEVIFV</sequence>
<dbReference type="GO" id="GO:0016757">
    <property type="term" value="F:glycosyltransferase activity"/>
    <property type="evidence" value="ECO:0007669"/>
    <property type="project" value="UniProtKB-UniRule"/>
</dbReference>
<dbReference type="InterPro" id="IPR036390">
    <property type="entry name" value="WH_DNA-bd_sf"/>
</dbReference>
<dbReference type="GO" id="GO:0071555">
    <property type="term" value="P:cell wall organization"/>
    <property type="evidence" value="ECO:0007669"/>
    <property type="project" value="UniProtKB-KW"/>
</dbReference>
<evidence type="ECO:0000256" key="7">
    <source>
        <dbReference type="ARBA" id="ARBA00022679"/>
    </source>
</evidence>
<keyword evidence="11" id="KW-1133">Transmembrane helix</keyword>
<evidence type="ECO:0000256" key="11">
    <source>
        <dbReference type="ARBA" id="ARBA00022989"/>
    </source>
</evidence>
<evidence type="ECO:0000256" key="1">
    <source>
        <dbReference type="ARBA" id="ARBA00004123"/>
    </source>
</evidence>
<keyword evidence="13" id="KW-0346">Stress response</keyword>
<dbReference type="GO" id="GO:0005634">
    <property type="term" value="C:nucleus"/>
    <property type="evidence" value="ECO:0007669"/>
    <property type="project" value="UniProtKB-SubCell"/>
</dbReference>
<evidence type="ECO:0000313" key="27">
    <source>
        <dbReference type="Proteomes" id="UP000317650"/>
    </source>
</evidence>
<dbReference type="InterPro" id="IPR036388">
    <property type="entry name" value="WH-like_DNA-bd_sf"/>
</dbReference>
<keyword evidence="16" id="KW-0472">Membrane</keyword>
<protein>
    <recommendedName>
        <fullName evidence="22">Fucosyltransferase</fullName>
        <ecNumber evidence="22">2.4.1.-</ecNumber>
    </recommendedName>
</protein>
<dbReference type="InterPro" id="IPR000232">
    <property type="entry name" value="HSF_DNA-bd"/>
</dbReference>
<evidence type="ECO:0000256" key="24">
    <source>
        <dbReference type="SAM" id="MobiDB-lite"/>
    </source>
</evidence>
<comment type="subcellular location">
    <subcellularLocation>
        <location evidence="2 22">Golgi apparatus</location>
        <location evidence="2 22">Golgi stack membrane</location>
        <topology evidence="2 22">Single-pass type II membrane protein</topology>
    </subcellularLocation>
    <subcellularLocation>
        <location evidence="1">Nucleus</location>
    </subcellularLocation>
</comment>
<evidence type="ECO:0000256" key="21">
    <source>
        <dbReference type="ARBA" id="ARBA00043952"/>
    </source>
</evidence>
<evidence type="ECO:0000256" key="9">
    <source>
        <dbReference type="ARBA" id="ARBA00022692"/>
    </source>
</evidence>
<dbReference type="SUPFAM" id="SSF46785">
    <property type="entry name" value="Winged helix' DNA-binding domain"/>
    <property type="match status" value="1"/>
</dbReference>
<dbReference type="SUPFAM" id="SSF53756">
    <property type="entry name" value="UDP-Glycosyltransferase/glycogen phosphorylase"/>
    <property type="match status" value="1"/>
</dbReference>
<evidence type="ECO:0000256" key="15">
    <source>
        <dbReference type="ARBA" id="ARBA00023125"/>
    </source>
</evidence>
<keyword evidence="15" id="KW-0238">DNA-binding</keyword>